<dbReference type="InterPro" id="IPR017438">
    <property type="entry name" value="ATP-NAD_kinase_N"/>
</dbReference>
<evidence type="ECO:0000256" key="1">
    <source>
        <dbReference type="ARBA" id="ARBA00004370"/>
    </source>
</evidence>
<evidence type="ECO:0000256" key="8">
    <source>
        <dbReference type="ARBA" id="ARBA00023136"/>
    </source>
</evidence>
<keyword evidence="7 9" id="KW-0067">ATP-binding</keyword>
<dbReference type="GeneID" id="14925650"/>
<reference evidence="12 13" key="1">
    <citation type="journal article" date="2013" name="Genome Biol.">
        <title>Genome of Acanthamoeba castellanii highlights extensive lateral gene transfer and early evolution of tyrosine kinase signaling.</title>
        <authorList>
            <person name="Clarke M."/>
            <person name="Lohan A.J."/>
            <person name="Liu B."/>
            <person name="Lagkouvardos I."/>
            <person name="Roy S."/>
            <person name="Zafar N."/>
            <person name="Bertelli C."/>
            <person name="Schilde C."/>
            <person name="Kianianmomeni A."/>
            <person name="Burglin T.R."/>
            <person name="Frech C."/>
            <person name="Turcotte B."/>
            <person name="Kopec K.O."/>
            <person name="Synnott J.M."/>
            <person name="Choo C."/>
            <person name="Paponov I."/>
            <person name="Finkler A."/>
            <person name="Soon Heng Tan C."/>
            <person name="Hutchins A.P."/>
            <person name="Weinmeier T."/>
            <person name="Rattei T."/>
            <person name="Chu J.S."/>
            <person name="Gimenez G."/>
            <person name="Irimia M."/>
            <person name="Rigden D.J."/>
            <person name="Fitzpatrick D.A."/>
            <person name="Lorenzo-Morales J."/>
            <person name="Bateman A."/>
            <person name="Chiu C.H."/>
            <person name="Tang P."/>
            <person name="Hegemann P."/>
            <person name="Fromm H."/>
            <person name="Raoult D."/>
            <person name="Greub G."/>
            <person name="Miranda-Saavedra D."/>
            <person name="Chen N."/>
            <person name="Nash P."/>
            <person name="Ginger M.L."/>
            <person name="Horn M."/>
            <person name="Schaap P."/>
            <person name="Caler L."/>
            <person name="Loftus B."/>
        </authorList>
    </citation>
    <scope>NUCLEOTIDE SEQUENCE [LARGE SCALE GENOMIC DNA]</scope>
    <source>
        <strain evidence="12 13">Neff</strain>
    </source>
</reference>
<evidence type="ECO:0000256" key="9">
    <source>
        <dbReference type="RuleBase" id="RU361128"/>
    </source>
</evidence>
<dbReference type="InterPro" id="IPR016064">
    <property type="entry name" value="NAD/diacylglycerol_kinase_sf"/>
</dbReference>
<dbReference type="GO" id="GO:0016020">
    <property type="term" value="C:membrane"/>
    <property type="evidence" value="ECO:0007669"/>
    <property type="project" value="UniProtKB-SubCell"/>
</dbReference>
<evidence type="ECO:0000256" key="6">
    <source>
        <dbReference type="ARBA" id="ARBA00022777"/>
    </source>
</evidence>
<evidence type="ECO:0000256" key="10">
    <source>
        <dbReference type="SAM" id="MobiDB-lite"/>
    </source>
</evidence>
<proteinExistence type="inferred from homology"/>
<dbReference type="InterPro" id="IPR001206">
    <property type="entry name" value="Diacylglycerol_kinase_cat_dom"/>
</dbReference>
<dbReference type="SMART" id="SM00045">
    <property type="entry name" value="DAGKa"/>
    <property type="match status" value="1"/>
</dbReference>
<evidence type="ECO:0000259" key="11">
    <source>
        <dbReference type="PROSITE" id="PS50146"/>
    </source>
</evidence>
<dbReference type="Gene3D" id="3.40.50.10330">
    <property type="entry name" value="Probable inorganic polyphosphate/atp-NAD kinase, domain 1"/>
    <property type="match status" value="1"/>
</dbReference>
<organism evidence="12 13">
    <name type="scientific">Acanthamoeba castellanii (strain ATCC 30010 / Neff)</name>
    <dbReference type="NCBI Taxonomy" id="1257118"/>
    <lineage>
        <taxon>Eukaryota</taxon>
        <taxon>Amoebozoa</taxon>
        <taxon>Discosea</taxon>
        <taxon>Longamoebia</taxon>
        <taxon>Centramoebida</taxon>
        <taxon>Acanthamoebidae</taxon>
        <taxon>Acanthamoeba</taxon>
    </lineage>
</organism>
<dbReference type="PANTHER" id="PTHR11255:SF54">
    <property type="entry name" value="DIACYLGLYCEROL KINASE THETA"/>
    <property type="match status" value="1"/>
</dbReference>
<comment type="subcellular location">
    <subcellularLocation>
        <location evidence="1">Membrane</location>
    </subcellularLocation>
</comment>
<keyword evidence="3 9" id="KW-0808">Transferase</keyword>
<evidence type="ECO:0000313" key="13">
    <source>
        <dbReference type="Proteomes" id="UP000011083"/>
    </source>
</evidence>
<feature type="compositionally biased region" description="Basic and acidic residues" evidence="10">
    <location>
        <begin position="169"/>
        <end position="186"/>
    </location>
</feature>
<evidence type="ECO:0000256" key="3">
    <source>
        <dbReference type="ARBA" id="ARBA00022679"/>
    </source>
</evidence>
<dbReference type="EC" id="2.7.1.107" evidence="9"/>
<dbReference type="Pfam" id="PF00609">
    <property type="entry name" value="DAGK_acc"/>
    <property type="match status" value="1"/>
</dbReference>
<dbReference type="STRING" id="1257118.L8HIX5"/>
<dbReference type="InterPro" id="IPR000756">
    <property type="entry name" value="Diacylglycerol_kin_accessory"/>
</dbReference>
<keyword evidence="5" id="KW-0479">Metal-binding</keyword>
<accession>L8HIX5</accession>
<evidence type="ECO:0000256" key="4">
    <source>
        <dbReference type="ARBA" id="ARBA00022741"/>
    </source>
</evidence>
<feature type="domain" description="DAGKc" evidence="11">
    <location>
        <begin position="26"/>
        <end position="163"/>
    </location>
</feature>
<dbReference type="Pfam" id="PF00781">
    <property type="entry name" value="DAGK_cat"/>
    <property type="match status" value="1"/>
</dbReference>
<dbReference type="GO" id="GO:0004143">
    <property type="term" value="F:ATP-dependent diacylglycerol kinase activity"/>
    <property type="evidence" value="ECO:0007669"/>
    <property type="project" value="UniProtKB-EC"/>
</dbReference>
<dbReference type="GO" id="GO:0007200">
    <property type="term" value="P:phospholipase C-activating G protein-coupled receptor signaling pathway"/>
    <property type="evidence" value="ECO:0007669"/>
    <property type="project" value="InterPro"/>
</dbReference>
<keyword evidence="8" id="KW-0472">Membrane</keyword>
<feature type="region of interest" description="Disordered" evidence="10">
    <location>
        <begin position="168"/>
        <end position="211"/>
    </location>
</feature>
<dbReference type="Proteomes" id="UP000011083">
    <property type="component" value="Unassembled WGS sequence"/>
</dbReference>
<dbReference type="GO" id="GO:0005524">
    <property type="term" value="F:ATP binding"/>
    <property type="evidence" value="ECO:0007669"/>
    <property type="project" value="UniProtKB-KW"/>
</dbReference>
<dbReference type="SUPFAM" id="SSF111331">
    <property type="entry name" value="NAD kinase/diacylglycerol kinase-like"/>
    <property type="match status" value="1"/>
</dbReference>
<dbReference type="KEGG" id="acan:ACA1_172130"/>
<dbReference type="Gene3D" id="2.60.200.40">
    <property type="match status" value="1"/>
</dbReference>
<gene>
    <name evidence="12" type="ORF">ACA1_172130</name>
</gene>
<dbReference type="VEuPathDB" id="AmoebaDB:ACA1_172130"/>
<dbReference type="OMA" id="VYSGYSC"/>
<dbReference type="AlphaFoldDB" id="L8HIX5"/>
<evidence type="ECO:0000313" key="12">
    <source>
        <dbReference type="EMBL" id="ELR24628.1"/>
    </source>
</evidence>
<dbReference type="SMART" id="SM00046">
    <property type="entry name" value="DAGKc"/>
    <property type="match status" value="1"/>
</dbReference>
<dbReference type="EMBL" id="KB007811">
    <property type="protein sequence ID" value="ELR24628.1"/>
    <property type="molecule type" value="Genomic_DNA"/>
</dbReference>
<dbReference type="GO" id="GO:0008270">
    <property type="term" value="F:zinc ion binding"/>
    <property type="evidence" value="ECO:0007669"/>
    <property type="project" value="UniProtKB-KW"/>
</dbReference>
<dbReference type="PANTHER" id="PTHR11255">
    <property type="entry name" value="DIACYLGLYCEROL KINASE"/>
    <property type="match status" value="1"/>
</dbReference>
<keyword evidence="4 9" id="KW-0547">Nucleotide-binding</keyword>
<dbReference type="PROSITE" id="PS50146">
    <property type="entry name" value="DAGK"/>
    <property type="match status" value="1"/>
</dbReference>
<evidence type="ECO:0000256" key="7">
    <source>
        <dbReference type="ARBA" id="ARBA00022840"/>
    </source>
</evidence>
<comment type="catalytic activity">
    <reaction evidence="9">
        <text>a 1,2-diacyl-sn-glycerol + ATP = a 1,2-diacyl-sn-glycero-3-phosphate + ADP + H(+)</text>
        <dbReference type="Rhea" id="RHEA:10272"/>
        <dbReference type="ChEBI" id="CHEBI:15378"/>
        <dbReference type="ChEBI" id="CHEBI:17815"/>
        <dbReference type="ChEBI" id="CHEBI:30616"/>
        <dbReference type="ChEBI" id="CHEBI:58608"/>
        <dbReference type="ChEBI" id="CHEBI:456216"/>
        <dbReference type="EC" id="2.7.1.107"/>
    </reaction>
</comment>
<protein>
    <recommendedName>
        <fullName evidence="9">Diacylglycerol kinase</fullName>
        <shortName evidence="9">DAG kinase</shortName>
        <ecNumber evidence="9">2.7.1.107</ecNumber>
    </recommendedName>
</protein>
<name>L8HIX5_ACACF</name>
<evidence type="ECO:0000256" key="5">
    <source>
        <dbReference type="ARBA" id="ARBA00022771"/>
    </source>
</evidence>
<dbReference type="InterPro" id="IPR037607">
    <property type="entry name" value="DGK"/>
</dbReference>
<comment type="similarity">
    <text evidence="2 9">Belongs to the eukaryotic diacylglycerol kinase family.</text>
</comment>
<keyword evidence="5" id="KW-0862">Zinc</keyword>
<keyword evidence="13" id="KW-1185">Reference proteome</keyword>
<keyword evidence="6 9" id="KW-0418">Kinase</keyword>
<sequence>MSGKEIESYTKGEALLDSSSSGSSYPAGTDWIAIVNTKSGGQGGKELLAKFAEHKILPEDQVFGLIPEGPEAAVQKWAEDPERYKLVVCGGDGTVGWVLSVAEKLTDSAPPVVGVIPLGTGNDLARVFGWGGGYSGEDLKKLMKKFAKAKTMLLDRWLVDVQPLQESDTETKAKIAKAHSTDHSESDDSDDEDEDEEVSAGKGKEAEPDTEEVDLTHLLKDGPKAQTHIMNNYFSIGVDAEIALSFHKMREANTKLFQSQLVNKGWYSALGAKTILKPHRAIRRSVLLEVDGKEIKIPRKVRGILVLNMPSYASGTQPWGNKREAQYKDPAINDGVIEVLGLKSALHLARIQTHTSAGKGVRLAQGKSITLTVRHPLPAQVDGEPWMMAVGTVTITHANQAHLLYNVKAKDAEKKELLLNGARADA</sequence>
<dbReference type="RefSeq" id="XP_004356528.1">
    <property type="nucleotide sequence ID" value="XM_004356475.1"/>
</dbReference>
<evidence type="ECO:0000256" key="2">
    <source>
        <dbReference type="ARBA" id="ARBA00009280"/>
    </source>
</evidence>
<feature type="compositionally biased region" description="Acidic residues" evidence="10">
    <location>
        <begin position="187"/>
        <end position="198"/>
    </location>
</feature>
<dbReference type="OrthoDB" id="242257at2759"/>
<keyword evidence="5" id="KW-0863">Zinc-finger</keyword>